<evidence type="ECO:0000256" key="1">
    <source>
        <dbReference type="SAM" id="MobiDB-lite"/>
    </source>
</evidence>
<name>A0A7W3R757_9ACTN</name>
<feature type="compositionally biased region" description="Gly residues" evidence="1">
    <location>
        <begin position="221"/>
        <end position="230"/>
    </location>
</feature>
<gene>
    <name evidence="2" type="ORF">HNR21_001790</name>
</gene>
<dbReference type="RefSeq" id="WP_182704819.1">
    <property type="nucleotide sequence ID" value="NZ_JACJII010000001.1"/>
</dbReference>
<comment type="caution">
    <text evidence="2">The sequence shown here is derived from an EMBL/GenBank/DDBJ whole genome shotgun (WGS) entry which is preliminary data.</text>
</comment>
<feature type="compositionally biased region" description="Pro residues" evidence="1">
    <location>
        <begin position="204"/>
        <end position="220"/>
    </location>
</feature>
<sequence>MPPVPPLVERCVLGVDIKRYSARTTQQQLLMQQDLDRLLGEAAAAAGLDRSMWERQPGGDGEIAELPPGTDLIAVVRRLVLELVPLLADHNDGHTPERRIGLRMAVHLDVSLSGPLGSPGPALVVLNRLLNARPVRDALDASPSGLALIVSATVFDRVVRSGLGGLRPEQFHEVTVDLPDKDFHQTAYVHVPAALTASGWRPGAPGPGPDPGPGPGPGPGGGPVGGGPGGAPQAPPQPPPPRPAEPASPPEGAQYGGIRIGRQRAERVVFGDYHEAPPPVDHEGLGRRALDAGNYATARTHLASAMETAPDDPALRFRRALALLDGKRPHLHSWSVLDQVIGLLEGARHGLPEAMALWLLVIEDRQQSWRHRTRVPAELVDHVNTLPPQAAAEIVRHITAAENHVWQLLAARSGRNTPR</sequence>
<accession>A0A7W3R757</accession>
<reference evidence="2 3" key="1">
    <citation type="submission" date="2020-08" db="EMBL/GenBank/DDBJ databases">
        <title>Sequencing the genomes of 1000 actinobacteria strains.</title>
        <authorList>
            <person name="Klenk H.-P."/>
        </authorList>
    </citation>
    <scope>NUCLEOTIDE SEQUENCE [LARGE SCALE GENOMIC DNA]</scope>
    <source>
        <strain evidence="2 3">DSM 45823</strain>
    </source>
</reference>
<dbReference type="EMBL" id="JACJII010000001">
    <property type="protein sequence ID" value="MBA9002908.1"/>
    <property type="molecule type" value="Genomic_DNA"/>
</dbReference>
<organism evidence="2 3">
    <name type="scientific">Thermomonospora cellulosilytica</name>
    <dbReference type="NCBI Taxonomy" id="1411118"/>
    <lineage>
        <taxon>Bacteria</taxon>
        <taxon>Bacillati</taxon>
        <taxon>Actinomycetota</taxon>
        <taxon>Actinomycetes</taxon>
        <taxon>Streptosporangiales</taxon>
        <taxon>Thermomonosporaceae</taxon>
        <taxon>Thermomonospora</taxon>
    </lineage>
</organism>
<protein>
    <submittedName>
        <fullName evidence="2">Uncharacterized protein</fullName>
    </submittedName>
</protein>
<proteinExistence type="predicted"/>
<dbReference type="Proteomes" id="UP000539313">
    <property type="component" value="Unassembled WGS sequence"/>
</dbReference>
<evidence type="ECO:0000313" key="3">
    <source>
        <dbReference type="Proteomes" id="UP000539313"/>
    </source>
</evidence>
<feature type="region of interest" description="Disordered" evidence="1">
    <location>
        <begin position="198"/>
        <end position="256"/>
    </location>
</feature>
<feature type="compositionally biased region" description="Pro residues" evidence="1">
    <location>
        <begin position="233"/>
        <end position="249"/>
    </location>
</feature>
<evidence type="ECO:0000313" key="2">
    <source>
        <dbReference type="EMBL" id="MBA9002908.1"/>
    </source>
</evidence>
<dbReference type="AlphaFoldDB" id="A0A7W3R757"/>
<keyword evidence="3" id="KW-1185">Reference proteome</keyword>